<keyword evidence="2" id="KW-1185">Reference proteome</keyword>
<accession>A0A5B7ENW5</accession>
<comment type="caution">
    <text evidence="1">The sequence shown here is derived from an EMBL/GenBank/DDBJ whole genome shotgun (WGS) entry which is preliminary data.</text>
</comment>
<evidence type="ECO:0000313" key="1">
    <source>
        <dbReference type="EMBL" id="MPC34936.1"/>
    </source>
</evidence>
<reference evidence="1 2" key="1">
    <citation type="submission" date="2019-05" db="EMBL/GenBank/DDBJ databases">
        <title>Another draft genome of Portunus trituberculatus and its Hox gene families provides insights of decapod evolution.</title>
        <authorList>
            <person name="Jeong J.-H."/>
            <person name="Song I."/>
            <person name="Kim S."/>
            <person name="Choi T."/>
            <person name="Kim D."/>
            <person name="Ryu S."/>
            <person name="Kim W."/>
        </authorList>
    </citation>
    <scope>NUCLEOTIDE SEQUENCE [LARGE SCALE GENOMIC DNA]</scope>
    <source>
        <tissue evidence="1">Muscle</tissue>
    </source>
</reference>
<dbReference type="Proteomes" id="UP000324222">
    <property type="component" value="Unassembled WGS sequence"/>
</dbReference>
<organism evidence="1 2">
    <name type="scientific">Portunus trituberculatus</name>
    <name type="common">Swimming crab</name>
    <name type="synonym">Neptunus trituberculatus</name>
    <dbReference type="NCBI Taxonomy" id="210409"/>
    <lineage>
        <taxon>Eukaryota</taxon>
        <taxon>Metazoa</taxon>
        <taxon>Ecdysozoa</taxon>
        <taxon>Arthropoda</taxon>
        <taxon>Crustacea</taxon>
        <taxon>Multicrustacea</taxon>
        <taxon>Malacostraca</taxon>
        <taxon>Eumalacostraca</taxon>
        <taxon>Eucarida</taxon>
        <taxon>Decapoda</taxon>
        <taxon>Pleocyemata</taxon>
        <taxon>Brachyura</taxon>
        <taxon>Eubrachyura</taxon>
        <taxon>Portunoidea</taxon>
        <taxon>Portunidae</taxon>
        <taxon>Portuninae</taxon>
        <taxon>Portunus</taxon>
    </lineage>
</organism>
<name>A0A5B7ENW5_PORTR</name>
<protein>
    <submittedName>
        <fullName evidence="1">Uncharacterized protein</fullName>
    </submittedName>
</protein>
<sequence length="208" mass="22728">MASVVLLSECCDGGGDGVGGGGRAEVPGTGTGTTDTRSVDALMSSADLSLVQNVQKDQSTLRGKMRLFEIQNKTKFPFADTIAVYRYRTWVNDYHFDKCKSSAGCCTLWEVRNWGRRRRRRRERQEATHDPGSAGSHYRYRNIVLATINLQPVPTPTPTPAVSTTCCLNAHASHGRYGQSCEALRAITWTRCRGGEGGVVGAGRRGAW</sequence>
<dbReference type="EMBL" id="VSRR010003161">
    <property type="protein sequence ID" value="MPC34936.1"/>
    <property type="molecule type" value="Genomic_DNA"/>
</dbReference>
<dbReference type="AlphaFoldDB" id="A0A5B7ENW5"/>
<evidence type="ECO:0000313" key="2">
    <source>
        <dbReference type="Proteomes" id="UP000324222"/>
    </source>
</evidence>
<proteinExistence type="predicted"/>
<gene>
    <name evidence="1" type="ORF">E2C01_028339</name>
</gene>